<dbReference type="SUPFAM" id="SSF46785">
    <property type="entry name" value="Winged helix' DNA-binding domain"/>
    <property type="match status" value="1"/>
</dbReference>
<dbReference type="InterPro" id="IPR036390">
    <property type="entry name" value="WH_DNA-bd_sf"/>
</dbReference>
<dbReference type="SMART" id="SM00866">
    <property type="entry name" value="UTRA"/>
    <property type="match status" value="1"/>
</dbReference>
<dbReference type="PROSITE" id="PS50949">
    <property type="entry name" value="HTH_GNTR"/>
    <property type="match status" value="1"/>
</dbReference>
<dbReference type="Gene3D" id="1.10.10.10">
    <property type="entry name" value="Winged helix-like DNA-binding domain superfamily/Winged helix DNA-binding domain"/>
    <property type="match status" value="1"/>
</dbReference>
<keyword evidence="1" id="KW-0805">Transcription regulation</keyword>
<reference evidence="5 6" key="1">
    <citation type="journal article" date="2022" name="Int. J. Syst. Evol. Microbiol.">
        <title>Neobacillus kokaensis sp. nov., isolated from soil.</title>
        <authorList>
            <person name="Yuki K."/>
            <person name="Matsubara H."/>
            <person name="Yamaguchi S."/>
        </authorList>
    </citation>
    <scope>NUCLEOTIDE SEQUENCE [LARGE SCALE GENOMIC DNA]</scope>
    <source>
        <strain evidence="5 6">LOB 377</strain>
    </source>
</reference>
<feature type="domain" description="HTH gntR-type" evidence="4">
    <location>
        <begin position="12"/>
        <end position="80"/>
    </location>
</feature>
<dbReference type="Pfam" id="PF07702">
    <property type="entry name" value="UTRA"/>
    <property type="match status" value="1"/>
</dbReference>
<dbReference type="InterPro" id="IPR000524">
    <property type="entry name" value="Tscrpt_reg_HTH_GntR"/>
</dbReference>
<evidence type="ECO:0000313" key="6">
    <source>
        <dbReference type="Proteomes" id="UP000637074"/>
    </source>
</evidence>
<dbReference type="PANTHER" id="PTHR44846">
    <property type="entry name" value="MANNOSYL-D-GLYCERATE TRANSPORT/METABOLISM SYSTEM REPRESSOR MNGR-RELATED"/>
    <property type="match status" value="1"/>
</dbReference>
<dbReference type="PANTHER" id="PTHR44846:SF1">
    <property type="entry name" value="MANNOSYL-D-GLYCERATE TRANSPORT_METABOLISM SYSTEM REPRESSOR MNGR-RELATED"/>
    <property type="match status" value="1"/>
</dbReference>
<dbReference type="EMBL" id="BNDS01000008">
    <property type="protein sequence ID" value="GHH98630.1"/>
    <property type="molecule type" value="Genomic_DNA"/>
</dbReference>
<dbReference type="Proteomes" id="UP000637074">
    <property type="component" value="Unassembled WGS sequence"/>
</dbReference>
<dbReference type="RefSeq" id="WP_191272670.1">
    <property type="nucleotide sequence ID" value="NZ_BNDS01000008.1"/>
</dbReference>
<dbReference type="PRINTS" id="PR00035">
    <property type="entry name" value="HTHGNTR"/>
</dbReference>
<evidence type="ECO:0000313" key="5">
    <source>
        <dbReference type="EMBL" id="GHH98630.1"/>
    </source>
</evidence>
<dbReference type="InterPro" id="IPR028978">
    <property type="entry name" value="Chorismate_lyase_/UTRA_dom_sf"/>
</dbReference>
<dbReference type="Pfam" id="PF00392">
    <property type="entry name" value="GntR"/>
    <property type="match status" value="1"/>
</dbReference>
<dbReference type="SMART" id="SM00345">
    <property type="entry name" value="HTH_GNTR"/>
    <property type="match status" value="1"/>
</dbReference>
<organism evidence="5 6">
    <name type="scientific">Neobacillus kokaensis</name>
    <dbReference type="NCBI Taxonomy" id="2759023"/>
    <lineage>
        <taxon>Bacteria</taxon>
        <taxon>Bacillati</taxon>
        <taxon>Bacillota</taxon>
        <taxon>Bacilli</taxon>
        <taxon>Bacillales</taxon>
        <taxon>Bacillaceae</taxon>
        <taxon>Neobacillus</taxon>
    </lineage>
</organism>
<dbReference type="Gene3D" id="3.40.1410.10">
    <property type="entry name" value="Chorismate lyase-like"/>
    <property type="match status" value="1"/>
</dbReference>
<evidence type="ECO:0000259" key="4">
    <source>
        <dbReference type="PROSITE" id="PS50949"/>
    </source>
</evidence>
<protein>
    <submittedName>
        <fullName evidence="5">GntR family transcriptional regulator</fullName>
    </submittedName>
</protein>
<evidence type="ECO:0000256" key="3">
    <source>
        <dbReference type="ARBA" id="ARBA00023163"/>
    </source>
</evidence>
<dbReference type="SUPFAM" id="SSF64288">
    <property type="entry name" value="Chorismate lyase-like"/>
    <property type="match status" value="1"/>
</dbReference>
<accession>A0ABQ3N132</accession>
<gene>
    <name evidence="5" type="ORF">AM1BK_21730</name>
</gene>
<name>A0ABQ3N132_9BACI</name>
<keyword evidence="3" id="KW-0804">Transcription</keyword>
<proteinExistence type="predicted"/>
<keyword evidence="6" id="KW-1185">Reference proteome</keyword>
<dbReference type="CDD" id="cd07377">
    <property type="entry name" value="WHTH_GntR"/>
    <property type="match status" value="1"/>
</dbReference>
<comment type="caution">
    <text evidence="5">The sequence shown here is derived from an EMBL/GenBank/DDBJ whole genome shotgun (WGS) entry which is preliminary data.</text>
</comment>
<dbReference type="InterPro" id="IPR011663">
    <property type="entry name" value="UTRA"/>
</dbReference>
<dbReference type="InterPro" id="IPR050679">
    <property type="entry name" value="Bact_HTH_transcr_reg"/>
</dbReference>
<evidence type="ECO:0000256" key="2">
    <source>
        <dbReference type="ARBA" id="ARBA00023125"/>
    </source>
</evidence>
<evidence type="ECO:0000256" key="1">
    <source>
        <dbReference type="ARBA" id="ARBA00023015"/>
    </source>
</evidence>
<sequence length="249" mass="28712">MLGEVIDKNSKIPIYHQLYQLIKHKIENGEFKENSIIPSEAEIQEQFDISRITVRRAISDLEHDGYVKKKRGIGTIVLPRKKYRNLSELQSFSGDAKAKGDKPSSIILVCKEIQPSVKVSEKLKIGLEEKVCYLKRLRLLNDKLIGINETYVSLKFGFRITKDNFDSNSSLYEFIEKYGIGLGSADETIEAIMPTKELKRELYIDDHVPIIYKERVTYNEQGIPVEYSENSYIGAEYKYNLFIMKVRGS</sequence>
<keyword evidence="2" id="KW-0238">DNA-binding</keyword>
<dbReference type="InterPro" id="IPR036388">
    <property type="entry name" value="WH-like_DNA-bd_sf"/>
</dbReference>